<keyword evidence="3" id="KW-1185">Reference proteome</keyword>
<protein>
    <submittedName>
        <fullName evidence="2">Uncharacterized protein</fullName>
    </submittedName>
</protein>
<dbReference type="RefSeq" id="WP_279964519.1">
    <property type="nucleotide sequence ID" value="NZ_CP122537.1"/>
</dbReference>
<accession>A0ABY8L9C6</accession>
<feature type="region of interest" description="Disordered" evidence="1">
    <location>
        <begin position="64"/>
        <end position="115"/>
    </location>
</feature>
<dbReference type="Gene3D" id="1.10.1470.10">
    <property type="entry name" value="YjbJ"/>
    <property type="match status" value="1"/>
</dbReference>
<sequence>MSREQFQTDWRPFAAGLMTRYPELTDGDLAEADGSTARLAKIIAEKQGTAPEDAQQRLHEFLGGPMPADAYADPTRDNMAARDSGDYVADGEDALADDRRFGDDHTPDTPMGRKQ</sequence>
<dbReference type="InterPro" id="IPR036629">
    <property type="entry name" value="YjbJ_sf"/>
</dbReference>
<feature type="compositionally biased region" description="Basic and acidic residues" evidence="1">
    <location>
        <begin position="96"/>
        <end position="107"/>
    </location>
</feature>
<name>A0ABY8L9C6_9RHOB</name>
<evidence type="ECO:0000313" key="3">
    <source>
        <dbReference type="Proteomes" id="UP001243420"/>
    </source>
</evidence>
<evidence type="ECO:0000256" key="1">
    <source>
        <dbReference type="SAM" id="MobiDB-lite"/>
    </source>
</evidence>
<proteinExistence type="predicted"/>
<reference evidence="2 3" key="1">
    <citation type="submission" date="2023-04" db="EMBL/GenBank/DDBJ databases">
        <title>Jannaschia ovalis sp. nov., a marine bacterium isolated from sea tidal flat.</title>
        <authorList>
            <person name="Kwon D.Y."/>
            <person name="Kim J.-J."/>
        </authorList>
    </citation>
    <scope>NUCLEOTIDE SEQUENCE [LARGE SCALE GENOMIC DNA]</scope>
    <source>
        <strain evidence="2 3">GRR-S6-38</strain>
    </source>
</reference>
<organism evidence="2 3">
    <name type="scientific">Jannaschia ovalis</name>
    <dbReference type="NCBI Taxonomy" id="3038773"/>
    <lineage>
        <taxon>Bacteria</taxon>
        <taxon>Pseudomonadati</taxon>
        <taxon>Pseudomonadota</taxon>
        <taxon>Alphaproteobacteria</taxon>
        <taxon>Rhodobacterales</taxon>
        <taxon>Roseobacteraceae</taxon>
        <taxon>Jannaschia</taxon>
    </lineage>
</organism>
<dbReference type="EMBL" id="CP122537">
    <property type="protein sequence ID" value="WGH77901.1"/>
    <property type="molecule type" value="Genomic_DNA"/>
</dbReference>
<dbReference type="SUPFAM" id="SSF69047">
    <property type="entry name" value="Hypothetical protein YjbJ"/>
    <property type="match status" value="1"/>
</dbReference>
<dbReference type="Proteomes" id="UP001243420">
    <property type="component" value="Chromosome"/>
</dbReference>
<feature type="compositionally biased region" description="Basic and acidic residues" evidence="1">
    <location>
        <begin position="74"/>
        <end position="85"/>
    </location>
</feature>
<gene>
    <name evidence="2" type="ORF">P8627_12775</name>
</gene>
<evidence type="ECO:0000313" key="2">
    <source>
        <dbReference type="EMBL" id="WGH77901.1"/>
    </source>
</evidence>